<dbReference type="EMBL" id="JAHHIF010000062">
    <property type="protein sequence ID" value="MBW4548432.1"/>
    <property type="molecule type" value="Genomic_DNA"/>
</dbReference>
<organism evidence="1 2">
    <name type="scientific">Symplocastrum torsivum CPER-KK1</name>
    <dbReference type="NCBI Taxonomy" id="450513"/>
    <lineage>
        <taxon>Bacteria</taxon>
        <taxon>Bacillati</taxon>
        <taxon>Cyanobacteriota</taxon>
        <taxon>Cyanophyceae</taxon>
        <taxon>Oscillatoriophycideae</taxon>
        <taxon>Oscillatoriales</taxon>
        <taxon>Microcoleaceae</taxon>
        <taxon>Symplocastrum</taxon>
    </lineage>
</organism>
<proteinExistence type="predicted"/>
<dbReference type="Proteomes" id="UP000753908">
    <property type="component" value="Unassembled WGS sequence"/>
</dbReference>
<sequence length="87" mass="10194">NHDIGVQVGNKLTLLNLSKLDYLPTNEIEIEVKERRQILKLDPEQDSFELYIEVGIQQDFQEIRKTIKKLNPGKYENIDIGVSLYDY</sequence>
<evidence type="ECO:0000313" key="2">
    <source>
        <dbReference type="Proteomes" id="UP000753908"/>
    </source>
</evidence>
<name>A0A951PT02_9CYAN</name>
<feature type="non-terminal residue" evidence="1">
    <location>
        <position position="1"/>
    </location>
</feature>
<protein>
    <submittedName>
        <fullName evidence="1">Uncharacterized protein</fullName>
    </submittedName>
</protein>
<accession>A0A951PT02</accession>
<comment type="caution">
    <text evidence="1">The sequence shown here is derived from an EMBL/GenBank/DDBJ whole genome shotgun (WGS) entry which is preliminary data.</text>
</comment>
<evidence type="ECO:0000313" key="1">
    <source>
        <dbReference type="EMBL" id="MBW4548432.1"/>
    </source>
</evidence>
<reference evidence="1" key="2">
    <citation type="journal article" date="2022" name="Microbiol. Resour. Announc.">
        <title>Metagenome Sequencing to Explore Phylogenomics of Terrestrial Cyanobacteria.</title>
        <authorList>
            <person name="Ward R.D."/>
            <person name="Stajich J.E."/>
            <person name="Johansen J.R."/>
            <person name="Huntemann M."/>
            <person name="Clum A."/>
            <person name="Foster B."/>
            <person name="Foster B."/>
            <person name="Roux S."/>
            <person name="Palaniappan K."/>
            <person name="Varghese N."/>
            <person name="Mukherjee S."/>
            <person name="Reddy T.B.K."/>
            <person name="Daum C."/>
            <person name="Copeland A."/>
            <person name="Chen I.A."/>
            <person name="Ivanova N.N."/>
            <person name="Kyrpides N.C."/>
            <person name="Shapiro N."/>
            <person name="Eloe-Fadrosh E.A."/>
            <person name="Pietrasiak N."/>
        </authorList>
    </citation>
    <scope>NUCLEOTIDE SEQUENCE</scope>
    <source>
        <strain evidence="1">CPER-KK1</strain>
    </source>
</reference>
<reference evidence="1" key="1">
    <citation type="submission" date="2021-05" db="EMBL/GenBank/DDBJ databases">
        <authorList>
            <person name="Pietrasiak N."/>
            <person name="Ward R."/>
            <person name="Stajich J.E."/>
            <person name="Kurbessoian T."/>
        </authorList>
    </citation>
    <scope>NUCLEOTIDE SEQUENCE</scope>
    <source>
        <strain evidence="1">CPER-KK1</strain>
    </source>
</reference>
<gene>
    <name evidence="1" type="ORF">KME25_28940</name>
</gene>
<dbReference type="AlphaFoldDB" id="A0A951PT02"/>